<feature type="binding site" evidence="5">
    <location>
        <position position="92"/>
    </location>
    <ligand>
        <name>Zn(2+)</name>
        <dbReference type="ChEBI" id="CHEBI:29105"/>
    </ligand>
</feature>
<dbReference type="Proteomes" id="UP000233491">
    <property type="component" value="Unassembled WGS sequence"/>
</dbReference>
<evidence type="ECO:0000313" key="7">
    <source>
        <dbReference type="Proteomes" id="UP000233491"/>
    </source>
</evidence>
<dbReference type="FunFam" id="3.30.2320.80:FF:000001">
    <property type="entry name" value="Hydrogenase maturation factor HypA"/>
    <property type="match status" value="1"/>
</dbReference>
<keyword evidence="4 5" id="KW-0862">Zinc</keyword>
<dbReference type="InterPro" id="IPR020538">
    <property type="entry name" value="Hydgase_Ni_incorp_HypA/HybF_CS"/>
</dbReference>
<keyword evidence="7" id="KW-1185">Reference proteome</keyword>
<protein>
    <recommendedName>
        <fullName evidence="5">Hydrogenase maturation factor HypA</fullName>
    </recommendedName>
</protein>
<dbReference type="HAMAP" id="MF_00213">
    <property type="entry name" value="HypA_HybF"/>
    <property type="match status" value="1"/>
</dbReference>
<feature type="binding site" evidence="5">
    <location>
        <position position="2"/>
    </location>
    <ligand>
        <name>Ni(2+)</name>
        <dbReference type="ChEBI" id="CHEBI:49786"/>
    </ligand>
</feature>
<comment type="similarity">
    <text evidence="1 5">Belongs to the HypA/HybF family.</text>
</comment>
<sequence length="113" mass="12314">MHEMSLCEAVVEIAVEEAKKNGVARIKAVVLEVGVLGHVDPDALAFCFSAVSHGTLAENARLIVERIPGSGWCLDCAKPVPMTERFGACPECGRRHVQMSQGDELRLRELEVE</sequence>
<evidence type="ECO:0000256" key="5">
    <source>
        <dbReference type="HAMAP-Rule" id="MF_00213"/>
    </source>
</evidence>
<dbReference type="AlphaFoldDB" id="A0A1I4QA37"/>
<gene>
    <name evidence="5 6" type="primary">hypA</name>
    <name evidence="6" type="ORF">CXZ10_05610</name>
</gene>
<organism evidence="6 7">
    <name type="scientific">Pleomorphomonas diazotrophica</name>
    <dbReference type="NCBI Taxonomy" id="1166257"/>
    <lineage>
        <taxon>Bacteria</taxon>
        <taxon>Pseudomonadati</taxon>
        <taxon>Pseudomonadota</taxon>
        <taxon>Alphaproteobacteria</taxon>
        <taxon>Hyphomicrobiales</taxon>
        <taxon>Pleomorphomonadaceae</taxon>
        <taxon>Pleomorphomonas</taxon>
    </lineage>
</organism>
<dbReference type="PIRSF" id="PIRSF004761">
    <property type="entry name" value="Hydrgn_mat_HypA"/>
    <property type="match status" value="1"/>
</dbReference>
<keyword evidence="2 5" id="KW-0533">Nickel</keyword>
<comment type="caution">
    <text evidence="6">The sequence shown here is derived from an EMBL/GenBank/DDBJ whole genome shotgun (WGS) entry which is preliminary data.</text>
</comment>
<evidence type="ECO:0000256" key="2">
    <source>
        <dbReference type="ARBA" id="ARBA00022596"/>
    </source>
</evidence>
<dbReference type="OrthoDB" id="288014at2"/>
<dbReference type="EMBL" id="PJNW01000002">
    <property type="protein sequence ID" value="PKR90828.1"/>
    <property type="molecule type" value="Genomic_DNA"/>
</dbReference>
<dbReference type="GO" id="GO:0008270">
    <property type="term" value="F:zinc ion binding"/>
    <property type="evidence" value="ECO:0007669"/>
    <property type="project" value="UniProtKB-UniRule"/>
</dbReference>
<dbReference type="NCBIfam" id="TIGR00100">
    <property type="entry name" value="hypA"/>
    <property type="match status" value="1"/>
</dbReference>
<comment type="function">
    <text evidence="5">Involved in the maturation of [NiFe] hydrogenases. Required for nickel insertion into the metal center of the hydrogenase.</text>
</comment>
<dbReference type="PANTHER" id="PTHR34535">
    <property type="entry name" value="HYDROGENASE MATURATION FACTOR HYPA"/>
    <property type="match status" value="1"/>
</dbReference>
<dbReference type="GO" id="GO:0016530">
    <property type="term" value="F:metallochaperone activity"/>
    <property type="evidence" value="ECO:0007669"/>
    <property type="project" value="UniProtKB-ARBA"/>
</dbReference>
<dbReference type="GO" id="GO:0016151">
    <property type="term" value="F:nickel cation binding"/>
    <property type="evidence" value="ECO:0007669"/>
    <property type="project" value="UniProtKB-UniRule"/>
</dbReference>
<evidence type="ECO:0000313" key="6">
    <source>
        <dbReference type="EMBL" id="PKR90828.1"/>
    </source>
</evidence>
<feature type="binding site" evidence="5">
    <location>
        <position position="76"/>
    </location>
    <ligand>
        <name>Zn(2+)</name>
        <dbReference type="ChEBI" id="CHEBI:29105"/>
    </ligand>
</feature>
<dbReference type="Pfam" id="PF01155">
    <property type="entry name" value="HypA"/>
    <property type="match status" value="1"/>
</dbReference>
<dbReference type="PROSITE" id="PS01249">
    <property type="entry name" value="HYPA"/>
    <property type="match status" value="1"/>
</dbReference>
<dbReference type="PANTHER" id="PTHR34535:SF3">
    <property type="entry name" value="HYDROGENASE MATURATION FACTOR HYPA"/>
    <property type="match status" value="1"/>
</dbReference>
<accession>A0A1I4QA37</accession>
<dbReference type="GO" id="GO:0051604">
    <property type="term" value="P:protein maturation"/>
    <property type="evidence" value="ECO:0007669"/>
    <property type="project" value="InterPro"/>
</dbReference>
<feature type="binding site" evidence="5">
    <location>
        <position position="89"/>
    </location>
    <ligand>
        <name>Zn(2+)</name>
        <dbReference type="ChEBI" id="CHEBI:29105"/>
    </ligand>
</feature>
<name>A0A1I4QA37_9HYPH</name>
<feature type="binding site" evidence="5">
    <location>
        <position position="73"/>
    </location>
    <ligand>
        <name>Zn(2+)</name>
        <dbReference type="ChEBI" id="CHEBI:29105"/>
    </ligand>
</feature>
<keyword evidence="3 5" id="KW-0479">Metal-binding</keyword>
<dbReference type="RefSeq" id="WP_101288091.1">
    <property type="nucleotide sequence ID" value="NZ_FOUQ01000001.1"/>
</dbReference>
<evidence type="ECO:0000256" key="4">
    <source>
        <dbReference type="ARBA" id="ARBA00022833"/>
    </source>
</evidence>
<reference evidence="6 7" key="1">
    <citation type="submission" date="2017-12" db="EMBL/GenBank/DDBJ databases">
        <title>Anaerobic carbon monoxide metabolism by Pleomorphomonas carboxyditropha sp. nov., a new mesophilic hydrogenogenic carboxidotroph.</title>
        <authorList>
            <person name="Esquivel-Elizondo S."/>
            <person name="Krajmalnik-Brown R."/>
        </authorList>
    </citation>
    <scope>NUCLEOTIDE SEQUENCE [LARGE SCALE GENOMIC DNA]</scope>
    <source>
        <strain evidence="6 7">R5-392</strain>
    </source>
</reference>
<dbReference type="InterPro" id="IPR000688">
    <property type="entry name" value="HypA/HybF"/>
</dbReference>
<evidence type="ECO:0000256" key="1">
    <source>
        <dbReference type="ARBA" id="ARBA00010748"/>
    </source>
</evidence>
<evidence type="ECO:0000256" key="3">
    <source>
        <dbReference type="ARBA" id="ARBA00022723"/>
    </source>
</evidence>
<dbReference type="Gene3D" id="3.30.2320.80">
    <property type="match status" value="1"/>
</dbReference>
<proteinExistence type="inferred from homology"/>